<evidence type="ECO:0000256" key="13">
    <source>
        <dbReference type="ARBA" id="ARBA00022840"/>
    </source>
</evidence>
<dbReference type="RefSeq" id="WP_213215579.1">
    <property type="nucleotide sequence ID" value="NZ_QTKU01000001.1"/>
</dbReference>
<feature type="transmembrane region" description="Helical" evidence="17">
    <location>
        <begin position="66"/>
        <end position="90"/>
    </location>
</feature>
<keyword evidence="7" id="KW-0285">Flavoprotein</keyword>
<reference evidence="19" key="2">
    <citation type="journal article" date="2021" name="Microorganisms">
        <title>Bacterial Dimethylsulfoniopropionate Biosynthesis in the East China Sea.</title>
        <authorList>
            <person name="Liu J."/>
            <person name="Zhang Y."/>
            <person name="Liu J."/>
            <person name="Zhong H."/>
            <person name="Williams B.T."/>
            <person name="Zheng Y."/>
            <person name="Curson A.R.J."/>
            <person name="Sun C."/>
            <person name="Sun H."/>
            <person name="Song D."/>
            <person name="Wagner Mackenzie B."/>
            <person name="Bermejo Martinez A."/>
            <person name="Todd J.D."/>
            <person name="Zhang X.H."/>
        </authorList>
    </citation>
    <scope>NUCLEOTIDE SEQUENCE</scope>
    <source>
        <strain evidence="19">AESS21</strain>
    </source>
</reference>
<evidence type="ECO:0000259" key="18">
    <source>
        <dbReference type="PROSITE" id="PS50113"/>
    </source>
</evidence>
<name>A0A944CCT1_9HYPH</name>
<gene>
    <name evidence="19" type="ORF">DYI23_07590</name>
</gene>
<keyword evidence="17" id="KW-1133">Transmembrane helix</keyword>
<evidence type="ECO:0000313" key="20">
    <source>
        <dbReference type="Proteomes" id="UP000705379"/>
    </source>
</evidence>
<dbReference type="PANTHER" id="PTHR41523:SF8">
    <property type="entry name" value="ETHYLENE RESPONSE SENSOR PROTEIN"/>
    <property type="match status" value="1"/>
</dbReference>
<evidence type="ECO:0000256" key="5">
    <source>
        <dbReference type="ARBA" id="ARBA00022553"/>
    </source>
</evidence>
<dbReference type="Pfam" id="PF07536">
    <property type="entry name" value="HWE_HK"/>
    <property type="match status" value="1"/>
</dbReference>
<proteinExistence type="predicted"/>
<keyword evidence="16" id="KW-0675">Receptor</keyword>
<evidence type="ECO:0000256" key="8">
    <source>
        <dbReference type="ARBA" id="ARBA00022643"/>
    </source>
</evidence>
<evidence type="ECO:0000256" key="12">
    <source>
        <dbReference type="ARBA" id="ARBA00022777"/>
    </source>
</evidence>
<evidence type="ECO:0000256" key="9">
    <source>
        <dbReference type="ARBA" id="ARBA00022679"/>
    </source>
</evidence>
<dbReference type="InterPro" id="IPR001610">
    <property type="entry name" value="PAC"/>
</dbReference>
<dbReference type="GO" id="GO:0005524">
    <property type="term" value="F:ATP binding"/>
    <property type="evidence" value="ECO:0007669"/>
    <property type="project" value="UniProtKB-KW"/>
</dbReference>
<evidence type="ECO:0000256" key="3">
    <source>
        <dbReference type="ARBA" id="ARBA00021740"/>
    </source>
</evidence>
<dbReference type="PANTHER" id="PTHR41523">
    <property type="entry name" value="TWO-COMPONENT SYSTEM SENSOR PROTEIN"/>
    <property type="match status" value="1"/>
</dbReference>
<keyword evidence="13" id="KW-0067">ATP-binding</keyword>
<evidence type="ECO:0000256" key="14">
    <source>
        <dbReference type="ARBA" id="ARBA00022991"/>
    </source>
</evidence>
<keyword evidence="14" id="KW-0157">Chromophore</keyword>
<feature type="domain" description="PAC" evidence="18">
    <location>
        <begin position="234"/>
        <end position="286"/>
    </location>
</feature>
<dbReference type="AlphaFoldDB" id="A0A944CCT1"/>
<evidence type="ECO:0000256" key="17">
    <source>
        <dbReference type="SAM" id="Phobius"/>
    </source>
</evidence>
<dbReference type="Proteomes" id="UP000705379">
    <property type="component" value="Unassembled WGS sequence"/>
</dbReference>
<evidence type="ECO:0000256" key="15">
    <source>
        <dbReference type="ARBA" id="ARBA00023026"/>
    </source>
</evidence>
<evidence type="ECO:0000313" key="19">
    <source>
        <dbReference type="EMBL" id="MBS8260075.1"/>
    </source>
</evidence>
<keyword evidence="6" id="KW-0716">Sensory transduction</keyword>
<keyword evidence="5" id="KW-0597">Phosphoprotein</keyword>
<feature type="transmembrane region" description="Helical" evidence="17">
    <location>
        <begin position="29"/>
        <end position="54"/>
    </location>
</feature>
<feature type="transmembrane region" description="Helical" evidence="17">
    <location>
        <begin position="96"/>
        <end position="121"/>
    </location>
</feature>
<keyword evidence="8" id="KW-0288">FMN</keyword>
<dbReference type="InterPro" id="IPR000700">
    <property type="entry name" value="PAS-assoc_C"/>
</dbReference>
<dbReference type="InterPro" id="IPR035965">
    <property type="entry name" value="PAS-like_dom_sf"/>
</dbReference>
<keyword evidence="11" id="KW-0547">Nucleotide-binding</keyword>
<keyword evidence="15" id="KW-0843">Virulence</keyword>
<evidence type="ECO:0000256" key="4">
    <source>
        <dbReference type="ARBA" id="ARBA00022543"/>
    </source>
</evidence>
<accession>A0A944CCT1</accession>
<feature type="domain" description="PAC" evidence="18">
    <location>
        <begin position="359"/>
        <end position="415"/>
    </location>
</feature>
<organism evidence="19 20">
    <name type="scientific">Roseibium polysiphoniae</name>
    <dbReference type="NCBI Taxonomy" id="2571221"/>
    <lineage>
        <taxon>Bacteria</taxon>
        <taxon>Pseudomonadati</taxon>
        <taxon>Pseudomonadota</taxon>
        <taxon>Alphaproteobacteria</taxon>
        <taxon>Hyphomicrobiales</taxon>
        <taxon>Stappiaceae</taxon>
        <taxon>Roseibium</taxon>
    </lineage>
</organism>
<reference evidence="19" key="1">
    <citation type="submission" date="2018-08" db="EMBL/GenBank/DDBJ databases">
        <authorList>
            <person name="Jin W."/>
            <person name="Wang H."/>
            <person name="Yang Y."/>
            <person name="Li M."/>
            <person name="Liu J."/>
        </authorList>
    </citation>
    <scope>NUCLEOTIDE SEQUENCE</scope>
    <source>
        <strain evidence="19">AESS21</strain>
    </source>
</reference>
<dbReference type="PROSITE" id="PS50113">
    <property type="entry name" value="PAC"/>
    <property type="match status" value="2"/>
</dbReference>
<keyword evidence="17" id="KW-0812">Transmembrane</keyword>
<dbReference type="Pfam" id="PF25487">
    <property type="entry name" value="ETR1_N"/>
    <property type="match status" value="1"/>
</dbReference>
<evidence type="ECO:0000256" key="10">
    <source>
        <dbReference type="ARBA" id="ARBA00022737"/>
    </source>
</evidence>
<dbReference type="InterPro" id="IPR013656">
    <property type="entry name" value="PAS_4"/>
</dbReference>
<dbReference type="EMBL" id="QTKU01000001">
    <property type="protein sequence ID" value="MBS8260075.1"/>
    <property type="molecule type" value="Genomic_DNA"/>
</dbReference>
<dbReference type="CDD" id="cd00130">
    <property type="entry name" value="PAS"/>
    <property type="match status" value="1"/>
</dbReference>
<keyword evidence="12" id="KW-0418">Kinase</keyword>
<evidence type="ECO:0000256" key="7">
    <source>
        <dbReference type="ARBA" id="ARBA00022630"/>
    </source>
</evidence>
<dbReference type="SMART" id="SM00086">
    <property type="entry name" value="PAC"/>
    <property type="match status" value="1"/>
</dbReference>
<dbReference type="SMART" id="SM00911">
    <property type="entry name" value="HWE_HK"/>
    <property type="match status" value="1"/>
</dbReference>
<dbReference type="GO" id="GO:0004673">
    <property type="term" value="F:protein histidine kinase activity"/>
    <property type="evidence" value="ECO:0007669"/>
    <property type="project" value="UniProtKB-EC"/>
</dbReference>
<sequence>MNELLELFEGRAGTGPFAPGLDVSRELTALLAVSDVLIGLALIVLSAAVFVFVSKRKSLDGGGLRLAYLFIAFMVANAVAHFAVVVTFLMPADASAHLYGAIGFIKAITAIAAILTALAIWPQIPKILATPSAGELEEANASLSQANSALDKALAGRKAELDRANERFETALTGSNITVFTQDTALRYTWIHHPRLGNTIEEVIGSTDTQLLPADAAAVTIPLKQEVLDTGETRSTYLAVETDDEGTLYLDLTINPTRGDDGKIDGILCTVLDMTEQNLFEVRLASMASQLADANRRFEAALQGSLITVFEQDLDLNYVHIVNPPPNTVAEDFLGKTDFDLFDEEDQLKVVSAKRQVFETGEVQELEIDVTVDDKQRHYDLQLEPKTSSEGEIVGVIGIAVDLTHKRENEKQMHLVMRELTHRSKNLLAVIQAMARQTAARTADKEQFVSSFSARLQAIAASHDLLVSHSWYGAEIGELVRAHLAQTMDPSSPQIHMEGEPLQVTADAAQNLGLALHELTTNALKYGALSVPSGKVDIEWRRAEGQVTLDWKERDGPAVAAVPDRRGFGRVLLERLVGASLDGDVTLSFDPDGLRCKITFPETQLATLR</sequence>
<evidence type="ECO:0000256" key="1">
    <source>
        <dbReference type="ARBA" id="ARBA00000085"/>
    </source>
</evidence>
<dbReference type="InterPro" id="IPR000014">
    <property type="entry name" value="PAS"/>
</dbReference>
<dbReference type="Gene3D" id="3.30.450.20">
    <property type="entry name" value="PAS domain"/>
    <property type="match status" value="2"/>
</dbReference>
<keyword evidence="10" id="KW-0677">Repeat</keyword>
<evidence type="ECO:0000256" key="2">
    <source>
        <dbReference type="ARBA" id="ARBA00012438"/>
    </source>
</evidence>
<dbReference type="GO" id="GO:0009881">
    <property type="term" value="F:photoreceptor activity"/>
    <property type="evidence" value="ECO:0007669"/>
    <property type="project" value="UniProtKB-KW"/>
</dbReference>
<evidence type="ECO:0000256" key="6">
    <source>
        <dbReference type="ARBA" id="ARBA00022606"/>
    </source>
</evidence>
<dbReference type="Pfam" id="PF08448">
    <property type="entry name" value="PAS_4"/>
    <property type="match status" value="2"/>
</dbReference>
<dbReference type="InterPro" id="IPR058544">
    <property type="entry name" value="ETR1_N"/>
</dbReference>
<protein>
    <recommendedName>
        <fullName evidence="3">Blue-light-activated histidine kinase</fullName>
        <ecNumber evidence="2">2.7.13.3</ecNumber>
    </recommendedName>
</protein>
<dbReference type="InterPro" id="IPR036890">
    <property type="entry name" value="HATPase_C_sf"/>
</dbReference>
<dbReference type="EC" id="2.7.13.3" evidence="2"/>
<keyword evidence="9" id="KW-0808">Transferase</keyword>
<dbReference type="SUPFAM" id="SSF55874">
    <property type="entry name" value="ATPase domain of HSP90 chaperone/DNA topoisomerase II/histidine kinase"/>
    <property type="match status" value="1"/>
</dbReference>
<keyword evidence="17" id="KW-0472">Membrane</keyword>
<evidence type="ECO:0000256" key="16">
    <source>
        <dbReference type="ARBA" id="ARBA00023170"/>
    </source>
</evidence>
<dbReference type="InterPro" id="IPR011102">
    <property type="entry name" value="Sig_transdc_His_kinase_HWE"/>
</dbReference>
<dbReference type="SUPFAM" id="SSF55785">
    <property type="entry name" value="PYP-like sensor domain (PAS domain)"/>
    <property type="match status" value="2"/>
</dbReference>
<comment type="caution">
    <text evidence="19">The sequence shown here is derived from an EMBL/GenBank/DDBJ whole genome shotgun (WGS) entry which is preliminary data.</text>
</comment>
<comment type="catalytic activity">
    <reaction evidence="1">
        <text>ATP + protein L-histidine = ADP + protein N-phospho-L-histidine.</text>
        <dbReference type="EC" id="2.7.13.3"/>
    </reaction>
</comment>
<evidence type="ECO:0000256" key="11">
    <source>
        <dbReference type="ARBA" id="ARBA00022741"/>
    </source>
</evidence>
<dbReference type="Gene3D" id="3.30.565.10">
    <property type="entry name" value="Histidine kinase-like ATPase, C-terminal domain"/>
    <property type="match status" value="1"/>
</dbReference>
<keyword evidence="4" id="KW-0600">Photoreceptor protein</keyword>